<organism evidence="1 2">
    <name type="scientific">Actinoplanes sichuanensis</name>
    <dbReference type="NCBI Taxonomy" id="512349"/>
    <lineage>
        <taxon>Bacteria</taxon>
        <taxon>Bacillati</taxon>
        <taxon>Actinomycetota</taxon>
        <taxon>Actinomycetes</taxon>
        <taxon>Micromonosporales</taxon>
        <taxon>Micromonosporaceae</taxon>
        <taxon>Actinoplanes</taxon>
    </lineage>
</organism>
<evidence type="ECO:0000313" key="2">
    <source>
        <dbReference type="Proteomes" id="UP001597183"/>
    </source>
</evidence>
<comment type="caution">
    <text evidence="1">The sequence shown here is derived from an EMBL/GenBank/DDBJ whole genome shotgun (WGS) entry which is preliminary data.</text>
</comment>
<dbReference type="RefSeq" id="WP_317789563.1">
    <property type="nucleotide sequence ID" value="NZ_AP028461.1"/>
</dbReference>
<name>A0ABW4AM84_9ACTN</name>
<accession>A0ABW4AM84</accession>
<sequence length="106" mass="11383">MTVRHDAEDVPAMDRENHLHDQFLRILAPLVMAPVGPQPADVVRLGGVVRAGADRTRVVLDAVAVEFGLVGADGAEIDVHAAVDWLRTLTRADLWRRPVGGTATAT</sequence>
<gene>
    <name evidence="1" type="ORF">ACFQ5G_37685</name>
</gene>
<keyword evidence="2" id="KW-1185">Reference proteome</keyword>
<dbReference type="Proteomes" id="UP001597183">
    <property type="component" value="Unassembled WGS sequence"/>
</dbReference>
<reference evidence="2" key="1">
    <citation type="journal article" date="2019" name="Int. J. Syst. Evol. Microbiol.">
        <title>The Global Catalogue of Microorganisms (GCM) 10K type strain sequencing project: providing services to taxonomists for standard genome sequencing and annotation.</title>
        <authorList>
            <consortium name="The Broad Institute Genomics Platform"/>
            <consortium name="The Broad Institute Genome Sequencing Center for Infectious Disease"/>
            <person name="Wu L."/>
            <person name="Ma J."/>
        </authorList>
    </citation>
    <scope>NUCLEOTIDE SEQUENCE [LARGE SCALE GENOMIC DNA]</scope>
    <source>
        <strain evidence="2">CCM 7526</strain>
    </source>
</reference>
<protein>
    <submittedName>
        <fullName evidence="1">Uncharacterized protein</fullName>
    </submittedName>
</protein>
<proteinExistence type="predicted"/>
<dbReference type="EMBL" id="JBHTMK010000051">
    <property type="protein sequence ID" value="MFD1371097.1"/>
    <property type="molecule type" value="Genomic_DNA"/>
</dbReference>
<evidence type="ECO:0000313" key="1">
    <source>
        <dbReference type="EMBL" id="MFD1371097.1"/>
    </source>
</evidence>